<comment type="subcellular location">
    <subcellularLocation>
        <location evidence="1">Secreted</location>
    </subcellularLocation>
</comment>
<dbReference type="Pfam" id="PF00059">
    <property type="entry name" value="Lectin_C"/>
    <property type="match status" value="1"/>
</dbReference>
<proteinExistence type="predicted"/>
<protein>
    <recommendedName>
        <fullName evidence="4">C-type lectin domain-containing protein</fullName>
    </recommendedName>
</protein>
<evidence type="ECO:0000256" key="1">
    <source>
        <dbReference type="ARBA" id="ARBA00004613"/>
    </source>
</evidence>
<dbReference type="PANTHER" id="PTHR22803">
    <property type="entry name" value="MANNOSE, PHOSPHOLIPASE, LECTIN RECEPTOR RELATED"/>
    <property type="match status" value="1"/>
</dbReference>
<feature type="domain" description="C-type lectin" evidence="4">
    <location>
        <begin position="352"/>
        <end position="463"/>
    </location>
</feature>
<name>A0ABQ7TJU1_PHRPL</name>
<dbReference type="EMBL" id="JAIPUX010000439">
    <property type="protein sequence ID" value="KAH0629732.1"/>
    <property type="molecule type" value="Genomic_DNA"/>
</dbReference>
<evidence type="ECO:0000256" key="2">
    <source>
        <dbReference type="ARBA" id="ARBA00022525"/>
    </source>
</evidence>
<dbReference type="SUPFAM" id="SSF56436">
    <property type="entry name" value="C-type lectin-like"/>
    <property type="match status" value="1"/>
</dbReference>
<dbReference type="CDD" id="cd00037">
    <property type="entry name" value="CLECT"/>
    <property type="match status" value="1"/>
</dbReference>
<keyword evidence="3" id="KW-1015">Disulfide bond</keyword>
<gene>
    <name evidence="5" type="ORF">JD844_012042</name>
</gene>
<evidence type="ECO:0000256" key="3">
    <source>
        <dbReference type="ARBA" id="ARBA00023157"/>
    </source>
</evidence>
<organism evidence="5 6">
    <name type="scientific">Phrynosoma platyrhinos</name>
    <name type="common">Desert horned lizard</name>
    <dbReference type="NCBI Taxonomy" id="52577"/>
    <lineage>
        <taxon>Eukaryota</taxon>
        <taxon>Metazoa</taxon>
        <taxon>Chordata</taxon>
        <taxon>Craniata</taxon>
        <taxon>Vertebrata</taxon>
        <taxon>Euteleostomi</taxon>
        <taxon>Lepidosauria</taxon>
        <taxon>Squamata</taxon>
        <taxon>Bifurcata</taxon>
        <taxon>Unidentata</taxon>
        <taxon>Episquamata</taxon>
        <taxon>Toxicofera</taxon>
        <taxon>Iguania</taxon>
        <taxon>Phrynosomatidae</taxon>
        <taxon>Phrynosomatinae</taxon>
        <taxon>Phrynosoma</taxon>
    </lineage>
</organism>
<accession>A0ABQ7TJU1</accession>
<dbReference type="PROSITE" id="PS50041">
    <property type="entry name" value="C_TYPE_LECTIN_2"/>
    <property type="match status" value="1"/>
</dbReference>
<reference evidence="5 6" key="1">
    <citation type="journal article" date="2022" name="Gigascience">
        <title>A chromosome-level genome assembly and annotation of the desert horned lizard, Phrynosoma platyrhinos, provides insight into chromosomal rearrangements among reptiles.</title>
        <authorList>
            <person name="Koochekian N."/>
            <person name="Ascanio A."/>
            <person name="Farleigh K."/>
            <person name="Card D.C."/>
            <person name="Schield D.R."/>
            <person name="Castoe T.A."/>
            <person name="Jezkova T."/>
        </authorList>
    </citation>
    <scope>NUCLEOTIDE SEQUENCE [LARGE SCALE GENOMIC DNA]</scope>
    <source>
        <strain evidence="5">NK-2021</strain>
    </source>
</reference>
<keyword evidence="2" id="KW-0964">Secreted</keyword>
<evidence type="ECO:0000313" key="6">
    <source>
        <dbReference type="Proteomes" id="UP000826234"/>
    </source>
</evidence>
<dbReference type="Proteomes" id="UP000826234">
    <property type="component" value="Unassembled WGS sequence"/>
</dbReference>
<evidence type="ECO:0000313" key="5">
    <source>
        <dbReference type="EMBL" id="KAH0629732.1"/>
    </source>
</evidence>
<dbReference type="InterPro" id="IPR001304">
    <property type="entry name" value="C-type_lectin-like"/>
</dbReference>
<sequence length="591" mass="66265">MQVDKKDKLRLQLSHPIQENIVYCVKISKRSLVGLNCNMKAHWICKRSTDVDRYQEHVGKVLLSPPGSPSQVHADLISAKVACLELREQCTGISVWNNAYALARGIVLLKSEESQSAAYVKSDCSFGYFGVNCSSVCSRCFGDELCNPYTGACENFHSCRAQDSPAVCEQGIKATTLLCGLKLSGSQFGRCVGLDSANHTALKLECDKKHKWICKRQELADLFDVYTDQFLSGPLDPMFYTSLSNAVIDCLSNSNCTGIVQDYQYFRRTTGINAIVTYDETATSYVRRECSFGYYGYNCASYCKKCYGGFRCSSITGQCPERMYCIGRFKGEMCELGIKHPKCPQNAPWWFYDGHCYYFEKKMKGPHAWANLQCSYYKDGKLARIDSAKEKEWLGDMLETESWIGLLKGGSAWKWSGDSNNIEPSKYTWLWDFPLAANGCVQMVEGGRLQALPCREHRSYICEKEIGTTQKSCLIYPWGSIRLAWSPVWTLIGPQLSGVIPTGLEPDVDTPWSLTLRSHTDWLGARRGFSLVPDSPGFIPIGLEPDIDIPRSLILQGHTDWLGARCGYSLVPDSPGSYRLAWSSTWILLSP</sequence>
<dbReference type="SMART" id="SM00034">
    <property type="entry name" value="CLECT"/>
    <property type="match status" value="1"/>
</dbReference>
<evidence type="ECO:0000259" key="4">
    <source>
        <dbReference type="PROSITE" id="PS50041"/>
    </source>
</evidence>
<dbReference type="InterPro" id="IPR016187">
    <property type="entry name" value="CTDL_fold"/>
</dbReference>
<keyword evidence="6" id="KW-1185">Reference proteome</keyword>
<comment type="caution">
    <text evidence="5">The sequence shown here is derived from an EMBL/GenBank/DDBJ whole genome shotgun (WGS) entry which is preliminary data.</text>
</comment>
<dbReference type="InterPro" id="IPR016186">
    <property type="entry name" value="C-type_lectin-like/link_sf"/>
</dbReference>
<dbReference type="InterPro" id="IPR050111">
    <property type="entry name" value="C-type_lectin/snaclec_domain"/>
</dbReference>
<dbReference type="Gene3D" id="3.10.100.10">
    <property type="entry name" value="Mannose-Binding Protein A, subunit A"/>
    <property type="match status" value="1"/>
</dbReference>